<feature type="compositionally biased region" description="Polar residues" evidence="5">
    <location>
        <begin position="912"/>
        <end position="922"/>
    </location>
</feature>
<evidence type="ECO:0008006" key="9">
    <source>
        <dbReference type="Google" id="ProtNLM"/>
    </source>
</evidence>
<feature type="region of interest" description="Disordered" evidence="5">
    <location>
        <begin position="956"/>
        <end position="981"/>
    </location>
</feature>
<reference evidence="7" key="2">
    <citation type="submission" date="2020-09" db="EMBL/GenBank/DDBJ databases">
        <authorList>
            <person name="Sun Q."/>
            <person name="Kim S."/>
        </authorList>
    </citation>
    <scope>NUCLEOTIDE SEQUENCE</scope>
    <source>
        <strain evidence="7">KCTC 12988</strain>
    </source>
</reference>
<comment type="subcellular location">
    <subcellularLocation>
        <location evidence="1">Secreted</location>
    </subcellularLocation>
</comment>
<evidence type="ECO:0000313" key="8">
    <source>
        <dbReference type="Proteomes" id="UP000644507"/>
    </source>
</evidence>
<dbReference type="InterPro" id="IPR014917">
    <property type="entry name" value="DUF1800"/>
</dbReference>
<sequence>MKAHFLTYYLSGMVVASAAIETVFLIGEDDSSHEPFGPETGITEVAPGSASALDDHYYITSGESPANFERALTTWDPRNVVHFDLSSTQANPDGHFTLKVDFIWSGRVEEGAVSNVITVRLNGEDLHVTPPFESYQEFIIEFDAAEALVQAGTNSLEIARTGGSPSTWLGFDSISLQVDPTANEDSDADGLPLYWETLYQLSDNDPTDAASSADEDLLTNLQEFQAGTNPRNPDSDDDGLADHLETASNPLDSDSDDDGLLDGEETSSSPILADTDGDGSGDAWEIRTGYDPSSNSSTPPAFSGAIGINFRSGFDEERGLWSDRAPNGWIPQTNWNHTSPLREWGVANGEALLTGDTGEIVSPLPGKLVDAAGNEVATTVSFSYDGCWTSANSGKASAELLNGYLRSDETHRVHVTLAGIPFANYDLYAYLAAEYVAPEATLRLNGDSATNRTLRVQATAPTRDFLPEYQTAGPLLPRYNVVRFANLSSPQLVLELLEGDGTNGLAAIQIVDIDADSDGDLLPDYWELQHRTGAGSSNATQDSDGDLLDNAGEFARGTDPNRPDSDDDGLSDFVETNLGTFVDHENTGTNPLFGDSDNDGVSDSEEIANPLPSNPLLADTDGDGLNDALERSHHFDPNDGNSAWIPVPTFDGPDHLNWQVTNVQLVQNHDTPPDTEYNSQHPLLSINVTNALQPGWRTFEFLLTEIEGRVGYYLIARGPGGFRHPDNYDLYFADLVTDLRQALGLSGFGSCDISDPLTFEMHANPNPAPATDWTINYRVINQRTAATVIAHSFSNGVVATTIADQTATWRDQESVPDRSSIYTGLGVDAYFTATPLEDLPAFIAHADSDNDGIPDTWELTHGLNPNNPADATSDADSDGLNSREEFYHGTSPNDSDSDDDGANDAEEVREFSNPTESTSSPPYLSAALVYDPDLDNNGLPDAWEAAFRAIGLQADGDDDNDGYSNAEEASAGTDPLDANSHPFLDLARTESGFRLSWPRVPGKNQTLQSSPNLLNWEPVSGSPSLTGDLSSQEIIALNPSFFFQVQSQDQDSDGDTLNDWTELALGLSPAGANSSQRPAPLDLDGDGAADSSTAGDLIFWHNTFANSLELKGGGSVSAPTPFDASRLLLQATFGPTMNDIQDMRRLGLEGWIDDQIQNQPATHLGDYIKDIQEDFDGSRTDLTYSYNELDDFLNGSNVDTAFARAAISGPDQLRQRVAFALSQIIVISRRDADLANALVGVTDFYDLLIDQAFGNYEELLMAVTLHPTMGRYLSHVGNQPPAPELNRYPDENYARELMQLFTIGIWELEQDGTRKLDSSGNPIPTYSNEEITNFARVMTGLWFGGNPWGSGGWQGPDYAVPMSMHPGYHDFEAKTLLDGFTIPKRPPSVTNGLLDLEDAVGNLFRHANCAPFVSKALIQFLVTSNPSPAYVQRISAVFDNDGQGERGNLGAVVKAILMDPEARDPAIANTPEFGIFREPVIRTIHLARLTDVNQKGDLVWWDYGNYYESSFQQALSSPSVFNFFRPDYRAPGVLTENGLVSPALEITNSYSAVSFPNKLWEYADQGISLYQDYSFPPDYSPLRPYAHDHEALLDYLNLVVCGGHLTAQTRSIIKEALDNTDPTDDAARMRLALYLALMSPQGAVQR</sequence>
<evidence type="ECO:0000256" key="2">
    <source>
        <dbReference type="ARBA" id="ARBA00022525"/>
    </source>
</evidence>
<feature type="chain" id="PRO_5037011973" description="DUF1800 family protein" evidence="6">
    <location>
        <begin position="19"/>
        <end position="1646"/>
    </location>
</feature>
<accession>A0A918WH69</accession>
<name>A0A918WH69_9BACT</name>
<keyword evidence="4" id="KW-0106">Calcium</keyword>
<reference evidence="7" key="1">
    <citation type="journal article" date="2014" name="Int. J. Syst. Evol. Microbiol.">
        <title>Complete genome sequence of Corynebacterium casei LMG S-19264T (=DSM 44701T), isolated from a smear-ripened cheese.</title>
        <authorList>
            <consortium name="US DOE Joint Genome Institute (JGI-PGF)"/>
            <person name="Walter F."/>
            <person name="Albersmeier A."/>
            <person name="Kalinowski J."/>
            <person name="Ruckert C."/>
        </authorList>
    </citation>
    <scope>NUCLEOTIDE SEQUENCE</scope>
    <source>
        <strain evidence="7">KCTC 12988</strain>
    </source>
</reference>
<dbReference type="PANTHER" id="PTHR37467:SF1">
    <property type="entry name" value="EXPORTED CALCIUM-BINDING GLYCOPROTEIN"/>
    <property type="match status" value="1"/>
</dbReference>
<keyword evidence="3 6" id="KW-0732">Signal</keyword>
<evidence type="ECO:0000256" key="5">
    <source>
        <dbReference type="SAM" id="MobiDB-lite"/>
    </source>
</evidence>
<feature type="region of interest" description="Disordered" evidence="5">
    <location>
        <begin position="225"/>
        <end position="302"/>
    </location>
</feature>
<comment type="caution">
    <text evidence="7">The sequence shown here is derived from an EMBL/GenBank/DDBJ whole genome shotgun (WGS) entry which is preliminary data.</text>
</comment>
<dbReference type="Proteomes" id="UP000644507">
    <property type="component" value="Unassembled WGS sequence"/>
</dbReference>
<evidence type="ECO:0000256" key="6">
    <source>
        <dbReference type="SAM" id="SignalP"/>
    </source>
</evidence>
<dbReference type="Pfam" id="PF18884">
    <property type="entry name" value="TSP3_bac"/>
    <property type="match status" value="4"/>
</dbReference>
<gene>
    <name evidence="7" type="ORF">GCM10007100_16770</name>
</gene>
<dbReference type="EMBL" id="BMXI01000006">
    <property type="protein sequence ID" value="GHC51240.1"/>
    <property type="molecule type" value="Genomic_DNA"/>
</dbReference>
<dbReference type="RefSeq" id="WP_189569482.1">
    <property type="nucleotide sequence ID" value="NZ_BMXI01000006.1"/>
</dbReference>
<feature type="region of interest" description="Disordered" evidence="5">
    <location>
        <begin position="533"/>
        <end position="644"/>
    </location>
</feature>
<keyword evidence="8" id="KW-1185">Reference proteome</keyword>
<feature type="signal peptide" evidence="6">
    <location>
        <begin position="1"/>
        <end position="18"/>
    </location>
</feature>
<feature type="compositionally biased region" description="Acidic residues" evidence="5">
    <location>
        <begin position="895"/>
        <end position="907"/>
    </location>
</feature>
<feature type="compositionally biased region" description="Acidic residues" evidence="5">
    <location>
        <begin position="253"/>
        <end position="265"/>
    </location>
</feature>
<organism evidence="7 8">
    <name type="scientific">Roseibacillus persicicus</name>
    <dbReference type="NCBI Taxonomy" id="454148"/>
    <lineage>
        <taxon>Bacteria</taxon>
        <taxon>Pseudomonadati</taxon>
        <taxon>Verrucomicrobiota</taxon>
        <taxon>Verrucomicrobiia</taxon>
        <taxon>Verrucomicrobiales</taxon>
        <taxon>Verrucomicrobiaceae</taxon>
        <taxon>Roseibacillus</taxon>
    </lineage>
</organism>
<feature type="region of interest" description="Disordered" evidence="5">
    <location>
        <begin position="854"/>
        <end position="923"/>
    </location>
</feature>
<dbReference type="Pfam" id="PF08811">
    <property type="entry name" value="DUF1800"/>
    <property type="match status" value="1"/>
</dbReference>
<evidence type="ECO:0000256" key="4">
    <source>
        <dbReference type="ARBA" id="ARBA00022837"/>
    </source>
</evidence>
<feature type="compositionally biased region" description="Polar residues" evidence="5">
    <location>
        <begin position="291"/>
        <end position="300"/>
    </location>
</feature>
<protein>
    <recommendedName>
        <fullName evidence="9">DUF1800 family protein</fullName>
    </recommendedName>
</protein>
<evidence type="ECO:0000256" key="1">
    <source>
        <dbReference type="ARBA" id="ARBA00004613"/>
    </source>
</evidence>
<dbReference type="PANTHER" id="PTHR37467">
    <property type="entry name" value="EXPORTED CALCIUM-BINDING GLYCOPROTEIN-RELATED"/>
    <property type="match status" value="1"/>
</dbReference>
<evidence type="ECO:0000313" key="7">
    <source>
        <dbReference type="EMBL" id="GHC51240.1"/>
    </source>
</evidence>
<dbReference type="InterPro" id="IPR059100">
    <property type="entry name" value="TSP3_bac"/>
</dbReference>
<feature type="region of interest" description="Disordered" evidence="5">
    <location>
        <begin position="1068"/>
        <end position="1088"/>
    </location>
</feature>
<dbReference type="InterPro" id="IPR053180">
    <property type="entry name" value="Ca-binding_acidic-repeat"/>
</dbReference>
<keyword evidence="2" id="KW-0964">Secreted</keyword>
<evidence type="ECO:0000256" key="3">
    <source>
        <dbReference type="ARBA" id="ARBA00022729"/>
    </source>
</evidence>
<feature type="compositionally biased region" description="Acidic residues" evidence="5">
    <location>
        <begin position="596"/>
        <end position="606"/>
    </location>
</feature>
<proteinExistence type="predicted"/>
<feature type="compositionally biased region" description="Basic and acidic residues" evidence="5">
    <location>
        <begin position="628"/>
        <end position="637"/>
    </location>
</feature>